<evidence type="ECO:0000256" key="14">
    <source>
        <dbReference type="PROSITE-ProRule" id="PRU00352"/>
    </source>
</evidence>
<dbReference type="GO" id="GO:0071526">
    <property type="term" value="P:semaphorin-plexin signaling pathway"/>
    <property type="evidence" value="ECO:0007669"/>
    <property type="project" value="TreeGrafter"/>
</dbReference>
<evidence type="ECO:0000256" key="13">
    <source>
        <dbReference type="ARBA" id="ARBA00023319"/>
    </source>
</evidence>
<dbReference type="InterPro" id="IPR015943">
    <property type="entry name" value="WD40/YVTN_repeat-like_dom_sf"/>
</dbReference>
<evidence type="ECO:0000256" key="4">
    <source>
        <dbReference type="ARBA" id="ARBA00022553"/>
    </source>
</evidence>
<dbReference type="Proteomes" id="UP001066276">
    <property type="component" value="Chromosome 1_2"/>
</dbReference>
<feature type="signal peptide" evidence="17">
    <location>
        <begin position="1"/>
        <end position="27"/>
    </location>
</feature>
<evidence type="ECO:0000256" key="3">
    <source>
        <dbReference type="ARBA" id="ARBA00022473"/>
    </source>
</evidence>
<evidence type="ECO:0000256" key="7">
    <source>
        <dbReference type="ARBA" id="ARBA00022782"/>
    </source>
</evidence>
<evidence type="ECO:0000256" key="15">
    <source>
        <dbReference type="SAM" id="MobiDB-lite"/>
    </source>
</evidence>
<dbReference type="InterPro" id="IPR001627">
    <property type="entry name" value="Semap_dom"/>
</dbReference>
<keyword evidence="3" id="KW-0217">Developmental protein</keyword>
<feature type="transmembrane region" description="Helical" evidence="16">
    <location>
        <begin position="641"/>
        <end position="663"/>
    </location>
</feature>
<feature type="compositionally biased region" description="Basic and acidic residues" evidence="15">
    <location>
        <begin position="701"/>
        <end position="713"/>
    </location>
</feature>
<dbReference type="Pfam" id="PF19428">
    <property type="entry name" value="Sema4F_C"/>
    <property type="match status" value="1"/>
</dbReference>
<dbReference type="FunFam" id="2.130.10.10:FF:000033">
    <property type="entry name" value="Semaphorin 4B"/>
    <property type="match status" value="1"/>
</dbReference>
<dbReference type="Pfam" id="PF01403">
    <property type="entry name" value="Sema"/>
    <property type="match status" value="1"/>
</dbReference>
<keyword evidence="13" id="KW-0393">Immunoglobulin domain</keyword>
<evidence type="ECO:0000256" key="17">
    <source>
        <dbReference type="SAM" id="SignalP"/>
    </source>
</evidence>
<keyword evidence="7" id="KW-0221">Differentiation</keyword>
<dbReference type="InterPro" id="IPR016201">
    <property type="entry name" value="PSI"/>
</dbReference>
<dbReference type="GO" id="GO:0030215">
    <property type="term" value="F:semaphorin receptor binding"/>
    <property type="evidence" value="ECO:0007669"/>
    <property type="project" value="InterPro"/>
</dbReference>
<keyword evidence="8" id="KW-0524">Neurogenesis</keyword>
<dbReference type="GO" id="GO:0001755">
    <property type="term" value="P:neural crest cell migration"/>
    <property type="evidence" value="ECO:0007669"/>
    <property type="project" value="TreeGrafter"/>
</dbReference>
<dbReference type="SUPFAM" id="SSF101912">
    <property type="entry name" value="Sema domain"/>
    <property type="match status" value="1"/>
</dbReference>
<protein>
    <recommendedName>
        <fullName evidence="18">Sema domain-containing protein</fullName>
    </recommendedName>
</protein>
<dbReference type="PROSITE" id="PS51257">
    <property type="entry name" value="PROKAR_LIPOPROTEIN"/>
    <property type="match status" value="1"/>
</dbReference>
<dbReference type="AlphaFoldDB" id="A0AAV7WDK4"/>
<evidence type="ECO:0000256" key="6">
    <source>
        <dbReference type="ARBA" id="ARBA00022729"/>
    </source>
</evidence>
<organism evidence="19 20">
    <name type="scientific">Pleurodeles waltl</name>
    <name type="common">Iberian ribbed newt</name>
    <dbReference type="NCBI Taxonomy" id="8319"/>
    <lineage>
        <taxon>Eukaryota</taxon>
        <taxon>Metazoa</taxon>
        <taxon>Chordata</taxon>
        <taxon>Craniata</taxon>
        <taxon>Vertebrata</taxon>
        <taxon>Euteleostomi</taxon>
        <taxon>Amphibia</taxon>
        <taxon>Batrachia</taxon>
        <taxon>Caudata</taxon>
        <taxon>Salamandroidea</taxon>
        <taxon>Salamandridae</taxon>
        <taxon>Pleurodelinae</taxon>
        <taxon>Pleurodeles</taxon>
    </lineage>
</organism>
<keyword evidence="10 16" id="KW-0472">Membrane</keyword>
<evidence type="ECO:0000256" key="9">
    <source>
        <dbReference type="ARBA" id="ARBA00022989"/>
    </source>
</evidence>
<reference evidence="19" key="1">
    <citation type="journal article" date="2022" name="bioRxiv">
        <title>Sequencing and chromosome-scale assembly of the giantPleurodeles waltlgenome.</title>
        <authorList>
            <person name="Brown T."/>
            <person name="Elewa A."/>
            <person name="Iarovenko S."/>
            <person name="Subramanian E."/>
            <person name="Araus A.J."/>
            <person name="Petzold A."/>
            <person name="Susuki M."/>
            <person name="Suzuki K.-i.T."/>
            <person name="Hayashi T."/>
            <person name="Toyoda A."/>
            <person name="Oliveira C."/>
            <person name="Osipova E."/>
            <person name="Leigh N.D."/>
            <person name="Simon A."/>
            <person name="Yun M.H."/>
        </authorList>
    </citation>
    <scope>NUCLEOTIDE SEQUENCE</scope>
    <source>
        <strain evidence="19">20211129_DDA</strain>
        <tissue evidence="19">Liver</tissue>
    </source>
</reference>
<dbReference type="SUPFAM" id="SSF103575">
    <property type="entry name" value="Plexin repeat"/>
    <property type="match status" value="1"/>
</dbReference>
<dbReference type="InterPro" id="IPR045791">
    <property type="entry name" value="Sema4F_C"/>
</dbReference>
<sequence length="747" mass="83217">MAAGARAPPLGAWALLLLTACAPPGTALLRSLVPRSAPTRQEVEQLVQRFSAEGVTNYSIFQVDNASRTLYVGSKDAIVSLSLDSVAHEKKTIQWKVPEDHMTSCTNKGKKPAECHNYIRILEFVNRTHLYTCGTYAFDPQCGYIDIRQFDAVFHQESGRGKCPFEPAQPSTVVTADGTLYAATMYNFLGTDPLISRATGNLEDRIRTDTSAQWLNDPIFVASSFVRESEAGEDDKLYFFFTETAKEYNFYKKMKVPRVARVCKSDTGGQKTLQKRWTTFLKTQLLCSDAQSGVHFNILQDVFTLPGHSWAATVFFGIFSSEWEESAVSAVCAYDILDIHKAMKGTFKEFQHSCDKWTTVPLASVPEPRPGTCMANFPDRVLTFIRDHPLMEQSVSPRNKVPMLVKQGTCYRKMAVRNVAALDGKAYNVLYLGTVDGHLHKAVSIRTITYILEDLSLFGEDQPVESLQLFENSLYVSSSGGVVQMNLTDCERHNSCRKCILSRDPACAWSVSDNTCVEHRRRQWLLQDIEFGNISTLCPAEKDSEQHPDKEEVLVTLGARVVLPCTPQSAWSSCEWRTPTNGTEGYTSRSDGLELTVKEENLGEYECHCWENQEGGLVAAFSLVTSSGQTRAVGSSGRTHAVLAGLICFVVGLMVGSGAYAFYQRKQQRRWEIRQQKTGLDLMPSNTTSCSHEPHTPSSPEDERHPLATDKKNGGLNGYTHYYIPEKDQARIILSNAPLAHCDETSI</sequence>
<dbReference type="EMBL" id="JANPWB010000002">
    <property type="protein sequence ID" value="KAJ1212133.1"/>
    <property type="molecule type" value="Genomic_DNA"/>
</dbReference>
<evidence type="ECO:0000313" key="19">
    <source>
        <dbReference type="EMBL" id="KAJ1212133.1"/>
    </source>
</evidence>
<dbReference type="Gene3D" id="3.30.1680.10">
    <property type="entry name" value="ligand-binding face of the semaphorins, domain 2"/>
    <property type="match status" value="1"/>
</dbReference>
<keyword evidence="20" id="KW-1185">Reference proteome</keyword>
<keyword evidence="4" id="KW-0597">Phosphoprotein</keyword>
<gene>
    <name evidence="19" type="ORF">NDU88_007469</name>
</gene>
<dbReference type="SMART" id="SM00423">
    <property type="entry name" value="PSI"/>
    <property type="match status" value="1"/>
</dbReference>
<keyword evidence="12" id="KW-0325">Glycoprotein</keyword>
<evidence type="ECO:0000256" key="8">
    <source>
        <dbReference type="ARBA" id="ARBA00022902"/>
    </source>
</evidence>
<keyword evidence="6 17" id="KW-0732">Signal</keyword>
<keyword evidence="5 16" id="KW-0812">Transmembrane</keyword>
<comment type="caution">
    <text evidence="19">The sequence shown here is derived from an EMBL/GenBank/DDBJ whole genome shotgun (WGS) entry which is preliminary data.</text>
</comment>
<dbReference type="PANTHER" id="PTHR11036">
    <property type="entry name" value="SEMAPHORIN"/>
    <property type="match status" value="1"/>
</dbReference>
<evidence type="ECO:0000256" key="11">
    <source>
        <dbReference type="ARBA" id="ARBA00023157"/>
    </source>
</evidence>
<dbReference type="InterPro" id="IPR036352">
    <property type="entry name" value="Semap_dom_sf"/>
</dbReference>
<dbReference type="GO" id="GO:0045499">
    <property type="term" value="F:chemorepellent activity"/>
    <property type="evidence" value="ECO:0007669"/>
    <property type="project" value="TreeGrafter"/>
</dbReference>
<comment type="subcellular location">
    <subcellularLocation>
        <location evidence="1">Membrane</location>
        <topology evidence="1">Single-pass type I membrane protein</topology>
    </subcellularLocation>
</comment>
<dbReference type="PROSITE" id="PS51004">
    <property type="entry name" value="SEMA"/>
    <property type="match status" value="1"/>
</dbReference>
<feature type="chain" id="PRO_5043428925" description="Sema domain-containing protein" evidence="17">
    <location>
        <begin position="28"/>
        <end position="747"/>
    </location>
</feature>
<accession>A0AAV7WDK4</accession>
<dbReference type="InterPro" id="IPR002165">
    <property type="entry name" value="Plexin_repeat"/>
</dbReference>
<evidence type="ECO:0000256" key="5">
    <source>
        <dbReference type="ARBA" id="ARBA00022692"/>
    </source>
</evidence>
<dbReference type="Pfam" id="PF01437">
    <property type="entry name" value="PSI"/>
    <property type="match status" value="1"/>
</dbReference>
<evidence type="ECO:0000256" key="1">
    <source>
        <dbReference type="ARBA" id="ARBA00004479"/>
    </source>
</evidence>
<keyword evidence="11" id="KW-1015">Disulfide bond</keyword>
<dbReference type="GO" id="GO:0007411">
    <property type="term" value="P:axon guidance"/>
    <property type="evidence" value="ECO:0007669"/>
    <property type="project" value="TreeGrafter"/>
</dbReference>
<evidence type="ECO:0000313" key="20">
    <source>
        <dbReference type="Proteomes" id="UP001066276"/>
    </source>
</evidence>
<feature type="region of interest" description="Disordered" evidence="15">
    <location>
        <begin position="681"/>
        <end position="713"/>
    </location>
</feature>
<evidence type="ECO:0000256" key="2">
    <source>
        <dbReference type="ARBA" id="ARBA00009492"/>
    </source>
</evidence>
<evidence type="ECO:0000259" key="18">
    <source>
        <dbReference type="PROSITE" id="PS51004"/>
    </source>
</evidence>
<comment type="similarity">
    <text evidence="2">Belongs to the semaphorin family.</text>
</comment>
<comment type="caution">
    <text evidence="14">Lacks conserved residue(s) required for the propagation of feature annotation.</text>
</comment>
<evidence type="ECO:0000256" key="12">
    <source>
        <dbReference type="ARBA" id="ARBA00023180"/>
    </source>
</evidence>
<feature type="domain" description="Sema" evidence="18">
    <location>
        <begin position="35"/>
        <end position="487"/>
    </location>
</feature>
<dbReference type="Gene3D" id="2.130.10.10">
    <property type="entry name" value="YVTN repeat-like/Quinoprotein amine dehydrogenase"/>
    <property type="match status" value="1"/>
</dbReference>
<evidence type="ECO:0000256" key="16">
    <source>
        <dbReference type="SAM" id="Phobius"/>
    </source>
</evidence>
<dbReference type="PANTHER" id="PTHR11036:SF72">
    <property type="entry name" value="SEMAPHORIN-4F"/>
    <property type="match status" value="1"/>
</dbReference>
<keyword evidence="9 16" id="KW-1133">Transmembrane helix</keyword>
<dbReference type="SMART" id="SM00630">
    <property type="entry name" value="Sema"/>
    <property type="match status" value="1"/>
</dbReference>
<evidence type="ECO:0000256" key="10">
    <source>
        <dbReference type="ARBA" id="ARBA00023136"/>
    </source>
</evidence>
<dbReference type="GO" id="GO:0030335">
    <property type="term" value="P:positive regulation of cell migration"/>
    <property type="evidence" value="ECO:0007669"/>
    <property type="project" value="TreeGrafter"/>
</dbReference>
<feature type="compositionally biased region" description="Polar residues" evidence="15">
    <location>
        <begin position="684"/>
        <end position="699"/>
    </location>
</feature>
<dbReference type="GO" id="GO:0005886">
    <property type="term" value="C:plasma membrane"/>
    <property type="evidence" value="ECO:0007669"/>
    <property type="project" value="TreeGrafter"/>
</dbReference>
<name>A0AAV7WDK4_PLEWA</name>
<proteinExistence type="inferred from homology"/>
<dbReference type="InterPro" id="IPR027231">
    <property type="entry name" value="Semaphorin"/>
</dbReference>